<accession>A0A6C0CCF0</accession>
<protein>
    <submittedName>
        <fullName evidence="2">Uncharacterized protein</fullName>
    </submittedName>
</protein>
<proteinExistence type="predicted"/>
<reference evidence="2" key="1">
    <citation type="journal article" date="2020" name="Nature">
        <title>Giant virus diversity and host interactions through global metagenomics.</title>
        <authorList>
            <person name="Schulz F."/>
            <person name="Roux S."/>
            <person name="Paez-Espino D."/>
            <person name="Jungbluth S."/>
            <person name="Walsh D.A."/>
            <person name="Denef V.J."/>
            <person name="McMahon K.D."/>
            <person name="Konstantinidis K.T."/>
            <person name="Eloe-Fadrosh E.A."/>
            <person name="Kyrpides N.C."/>
            <person name="Woyke T."/>
        </authorList>
    </citation>
    <scope>NUCLEOTIDE SEQUENCE</scope>
    <source>
        <strain evidence="2">GVMAG-M-3300020523-10</strain>
    </source>
</reference>
<evidence type="ECO:0000256" key="1">
    <source>
        <dbReference type="SAM" id="MobiDB-lite"/>
    </source>
</evidence>
<name>A0A6C0CCF0_9ZZZZ</name>
<sequence>MSVNKVAIDLSNSKTTTQKKTDYKTAKVHPAPNEVFHQVSMYERWKIDGLDYQATPSVAVEHKQVSLNARWLDDCVG</sequence>
<dbReference type="AlphaFoldDB" id="A0A6C0CCF0"/>
<feature type="region of interest" description="Disordered" evidence="1">
    <location>
        <begin position="1"/>
        <end position="25"/>
    </location>
</feature>
<dbReference type="EMBL" id="MN739381">
    <property type="protein sequence ID" value="QHT01822.1"/>
    <property type="molecule type" value="Genomic_DNA"/>
</dbReference>
<evidence type="ECO:0000313" key="2">
    <source>
        <dbReference type="EMBL" id="QHT01822.1"/>
    </source>
</evidence>
<organism evidence="2">
    <name type="scientific">viral metagenome</name>
    <dbReference type="NCBI Taxonomy" id="1070528"/>
    <lineage>
        <taxon>unclassified sequences</taxon>
        <taxon>metagenomes</taxon>
        <taxon>organismal metagenomes</taxon>
    </lineage>
</organism>